<reference evidence="3 4" key="1">
    <citation type="journal article" date="2010" name="J. Bacteriol.">
        <title>The complete genome sequence of Croceibacter atlanticus HTCC2559T.</title>
        <authorList>
            <person name="Oh H.M."/>
            <person name="Kang I."/>
            <person name="Ferriera S."/>
            <person name="Giovannoni S.J."/>
            <person name="Cho J.C."/>
        </authorList>
    </citation>
    <scope>NUCLEOTIDE SEQUENCE [LARGE SCALE GENOMIC DNA]</scope>
    <source>
        <strain evidence="4">ATCC BAA-628 / HTCC2559 / KCTC 12090</strain>
    </source>
</reference>
<dbReference type="GeneID" id="89453379"/>
<dbReference type="InterPro" id="IPR025737">
    <property type="entry name" value="FApF"/>
</dbReference>
<dbReference type="Proteomes" id="UP000002297">
    <property type="component" value="Chromosome"/>
</dbReference>
<evidence type="ECO:0000256" key="2">
    <source>
        <dbReference type="SAM" id="SignalP"/>
    </source>
</evidence>
<protein>
    <recommendedName>
        <fullName evidence="5">Transporter</fullName>
    </recommendedName>
</protein>
<evidence type="ECO:0000313" key="4">
    <source>
        <dbReference type="Proteomes" id="UP000002297"/>
    </source>
</evidence>
<evidence type="ECO:0008006" key="5">
    <source>
        <dbReference type="Google" id="ProtNLM"/>
    </source>
</evidence>
<name>A3UBI3_CROAH</name>
<dbReference type="EMBL" id="CP002046">
    <property type="protein sequence ID" value="EAP85984.1"/>
    <property type="molecule type" value="Genomic_DNA"/>
</dbReference>
<dbReference type="AlphaFoldDB" id="A3UBI3"/>
<keyword evidence="4" id="KW-1185">Reference proteome</keyword>
<sequence>MRSTLLTLFIFSVCIPYTHAQFTETINSNRPGNSQGAFSVGTNIFQAELGAKIGKDDHSLLNYEADIFGVDAFLRYGVVREQLELSIAADFLSETRQFTTGGQQEVKRSNFDRITIGGKYLLYDPYKSGPEKPNIYSWKANNSFKWKSLIPAVSVYAGANLNLSEDNPFAVPDEGKITPRIELITQNNWAGGWVFVMNFVADKVTTDFPTYAGIFTLTHSFSPKTAGFLEYQAFKNDLYSDNIIRGGGAYLITKDLQIDLSGLFSFKDTPSRWQIGLGASYRINSRTDKDDMLLENSSGKNKDKDRGKKSKQKRKDTDFNDGK</sequence>
<evidence type="ECO:0000256" key="1">
    <source>
        <dbReference type="SAM" id="MobiDB-lite"/>
    </source>
</evidence>
<feature type="region of interest" description="Disordered" evidence="1">
    <location>
        <begin position="291"/>
        <end position="323"/>
    </location>
</feature>
<feature type="chain" id="PRO_5002660985" description="Transporter" evidence="2">
    <location>
        <begin position="21"/>
        <end position="323"/>
    </location>
</feature>
<dbReference type="OrthoDB" id="1421312at2"/>
<evidence type="ECO:0000313" key="3">
    <source>
        <dbReference type="EMBL" id="EAP85984.1"/>
    </source>
</evidence>
<dbReference type="RefSeq" id="WP_013187370.1">
    <property type="nucleotide sequence ID" value="NC_014230.1"/>
</dbReference>
<organism evidence="3 4">
    <name type="scientific">Croceibacter atlanticus (strain ATCC BAA-628 / JCM 21780 / CIP 108009 / IAM 15332 / KCTC 12090 / HTCC2559)</name>
    <dbReference type="NCBI Taxonomy" id="216432"/>
    <lineage>
        <taxon>Bacteria</taxon>
        <taxon>Pseudomonadati</taxon>
        <taxon>Bacteroidota</taxon>
        <taxon>Flavobacteriia</taxon>
        <taxon>Flavobacteriales</taxon>
        <taxon>Flavobacteriaceae</taxon>
        <taxon>Croceibacter</taxon>
    </lineage>
</organism>
<keyword evidence="2" id="KW-0732">Signal</keyword>
<accession>A3UBI3</accession>
<dbReference type="KEGG" id="cat:CA2559_08126"/>
<proteinExistence type="predicted"/>
<dbReference type="eggNOG" id="ENOG502Z7YU">
    <property type="taxonomic scope" value="Bacteria"/>
</dbReference>
<feature type="signal peptide" evidence="2">
    <location>
        <begin position="1"/>
        <end position="20"/>
    </location>
</feature>
<dbReference type="Pfam" id="PF13557">
    <property type="entry name" value="Phenol_MetA_deg"/>
    <property type="match status" value="1"/>
</dbReference>
<gene>
    <name evidence="3" type="ordered locus">CA2559_08126</name>
</gene>
<dbReference type="HOGENOM" id="CLU_059721_0_0_10"/>
<dbReference type="STRING" id="216432.CA2559_08126"/>